<dbReference type="PANTHER" id="PTHR35004">
    <property type="entry name" value="TRANSPOSASE RV3428C-RELATED"/>
    <property type="match status" value="1"/>
</dbReference>
<reference evidence="1" key="1">
    <citation type="submission" date="2019-02" db="EMBL/GenBank/DDBJ databases">
        <authorList>
            <person name="Gruber-Vodicka R. H."/>
            <person name="Seah K. B. B."/>
        </authorList>
    </citation>
    <scope>NUCLEOTIDE SEQUENCE</scope>
    <source>
        <strain evidence="1">BECK_BY1</strain>
    </source>
</reference>
<protein>
    <submittedName>
        <fullName evidence="1">Integrase core domain-containing protein</fullName>
    </submittedName>
</protein>
<proteinExistence type="predicted"/>
<dbReference type="PANTHER" id="PTHR35004:SF8">
    <property type="entry name" value="TRANSPOSASE RV3428C-RELATED"/>
    <property type="match status" value="1"/>
</dbReference>
<sequence>MDYVGQTVPVVDRNTGEIRQAQIFVAVLGASNYTFSEATWTQGLPDWISSHIRAFHYLDGCPEVVVPDNLRAAVSKAIATSRTSIPPTRN</sequence>
<dbReference type="EMBL" id="CAADFX010000198">
    <property type="protein sequence ID" value="VFK63116.1"/>
    <property type="molecule type" value="Genomic_DNA"/>
</dbReference>
<dbReference type="AlphaFoldDB" id="A0A451AAR2"/>
<gene>
    <name evidence="1" type="ORF">BECKTUN1418D_GA0071000_11982</name>
</gene>
<organism evidence="1">
    <name type="scientific">Candidatus Kentrum sp. TUN</name>
    <dbReference type="NCBI Taxonomy" id="2126343"/>
    <lineage>
        <taxon>Bacteria</taxon>
        <taxon>Pseudomonadati</taxon>
        <taxon>Pseudomonadota</taxon>
        <taxon>Gammaproteobacteria</taxon>
        <taxon>Candidatus Kentrum</taxon>
    </lineage>
</organism>
<accession>A0A451AAR2</accession>
<name>A0A451AAR2_9GAMM</name>
<evidence type="ECO:0000313" key="1">
    <source>
        <dbReference type="EMBL" id="VFK63116.1"/>
    </source>
</evidence>